<feature type="transmembrane region" description="Helical" evidence="1">
    <location>
        <begin position="66"/>
        <end position="87"/>
    </location>
</feature>
<reference evidence="3 4" key="1">
    <citation type="journal article" date="2010" name="Stand. Genomic Sci.">
        <title>Complete genome sequence of Segniliparus rotundus type strain (CDC 1076).</title>
        <authorList>
            <person name="Sikorski J."/>
            <person name="Lapidus A."/>
            <person name="Copeland A."/>
            <person name="Misra M."/>
            <person name="Glavina Del Rio T."/>
            <person name="Nolan M."/>
            <person name="Lucas S."/>
            <person name="Chen F."/>
            <person name="Tice H."/>
            <person name="Cheng J.F."/>
            <person name="Jando M."/>
            <person name="Schneider S."/>
            <person name="Bruce D."/>
            <person name="Goodwin L."/>
            <person name="Pitluck S."/>
            <person name="Liolios K."/>
            <person name="Mikhailova N."/>
            <person name="Pati A."/>
            <person name="Ivanova N."/>
            <person name="Mavromatis K."/>
            <person name="Chen A."/>
            <person name="Palaniappan K."/>
            <person name="Chertkov O."/>
            <person name="Land M."/>
            <person name="Hauser L."/>
            <person name="Chang Y.J."/>
            <person name="Jeffries C.D."/>
            <person name="Brettin T."/>
            <person name="Detter J.C."/>
            <person name="Han C."/>
            <person name="Rohde M."/>
            <person name="Goker M."/>
            <person name="Bristow J."/>
            <person name="Eisen J.A."/>
            <person name="Markowitz V."/>
            <person name="Hugenholtz P."/>
            <person name="Kyrpides N.C."/>
            <person name="Klenk H.P."/>
        </authorList>
    </citation>
    <scope>NUCLEOTIDE SEQUENCE [LARGE SCALE GENOMIC DNA]</scope>
    <source>
        <strain evidence="4">ATCC BAA-972 / CDC 1076 / CIP 108378 / DSM 44985 / JCM 13578</strain>
    </source>
</reference>
<evidence type="ECO:0000259" key="2">
    <source>
        <dbReference type="Pfam" id="PF03703"/>
    </source>
</evidence>
<protein>
    <submittedName>
        <fullName evidence="3">Membrane-flanked domain protein</fullName>
    </submittedName>
</protein>
<name>D6ZED0_SEGRD</name>
<dbReference type="HOGENOM" id="CLU_111473_0_0_11"/>
<evidence type="ECO:0000313" key="3">
    <source>
        <dbReference type="EMBL" id="ADG99406.1"/>
    </source>
</evidence>
<organism evidence="3 4">
    <name type="scientific">Segniliparus rotundus (strain ATCC BAA-972 / CDC 1076 / CIP 108378 / DSM 44985 / JCM 13578)</name>
    <dbReference type="NCBI Taxonomy" id="640132"/>
    <lineage>
        <taxon>Bacteria</taxon>
        <taxon>Bacillati</taxon>
        <taxon>Actinomycetota</taxon>
        <taxon>Actinomycetes</taxon>
        <taxon>Mycobacteriales</taxon>
        <taxon>Segniliparaceae</taxon>
        <taxon>Segniliparus</taxon>
    </lineage>
</organism>
<dbReference type="STRING" id="640132.Srot_2978"/>
<dbReference type="InterPro" id="IPR005182">
    <property type="entry name" value="YdbS-like_PH"/>
</dbReference>
<dbReference type="AlphaFoldDB" id="D6ZED0"/>
<dbReference type="PANTHER" id="PTHR37938:SF1">
    <property type="entry name" value="BLL0215 PROTEIN"/>
    <property type="match status" value="1"/>
</dbReference>
<sequence length="178" mass="20009">MSARRTGSRGKGPRWLAPDERIELRTRPHWKWLFRPILVFLLASAALGVALYFVDERTSGSANTAATIAAAAVYAVLVALFCVVRFIDWLTTNFFVTNKRVAYRHGVFTRTGVDIPLSRIASVEFRHGLLDRVLRTGVLVVESASDEPLEFEDIPHVEQVHAMLYREVFDLDGHSGRA</sequence>
<dbReference type="EMBL" id="CP001958">
    <property type="protein sequence ID" value="ADG99406.1"/>
    <property type="molecule type" value="Genomic_DNA"/>
</dbReference>
<dbReference type="Pfam" id="PF03703">
    <property type="entry name" value="bPH_2"/>
    <property type="match status" value="1"/>
</dbReference>
<dbReference type="PANTHER" id="PTHR37938">
    <property type="entry name" value="BLL0215 PROTEIN"/>
    <property type="match status" value="1"/>
</dbReference>
<dbReference type="KEGG" id="srt:Srot_2978"/>
<dbReference type="RefSeq" id="WP_013139853.1">
    <property type="nucleotide sequence ID" value="NC_014168.1"/>
</dbReference>
<feature type="domain" description="YdbS-like PH" evidence="2">
    <location>
        <begin position="89"/>
        <end position="161"/>
    </location>
</feature>
<keyword evidence="4" id="KW-1185">Reference proteome</keyword>
<keyword evidence="1" id="KW-1133">Transmembrane helix</keyword>
<evidence type="ECO:0000256" key="1">
    <source>
        <dbReference type="SAM" id="Phobius"/>
    </source>
</evidence>
<evidence type="ECO:0000313" key="4">
    <source>
        <dbReference type="Proteomes" id="UP000002247"/>
    </source>
</evidence>
<feature type="transmembrane region" description="Helical" evidence="1">
    <location>
        <begin position="32"/>
        <end position="54"/>
    </location>
</feature>
<dbReference type="OrthoDB" id="4350422at2"/>
<keyword evidence="1" id="KW-0812">Transmembrane</keyword>
<dbReference type="Proteomes" id="UP000002247">
    <property type="component" value="Chromosome"/>
</dbReference>
<accession>D6ZED0</accession>
<gene>
    <name evidence="3" type="ordered locus">Srot_2978</name>
</gene>
<dbReference type="eggNOG" id="COG3428">
    <property type="taxonomic scope" value="Bacteria"/>
</dbReference>
<proteinExistence type="predicted"/>
<keyword evidence="1" id="KW-0472">Membrane</keyword>